<comment type="caution">
    <text evidence="2">The sequence shown here is derived from an EMBL/GenBank/DDBJ whole genome shotgun (WGS) entry which is preliminary data.</text>
</comment>
<dbReference type="OrthoDB" id="270639at2759"/>
<name>H0EJC3_GLAL7</name>
<keyword evidence="3" id="KW-1185">Reference proteome</keyword>
<sequence length="52" mass="5819">MLSLKQARTRFVRPGGPGGQKTNKQKAENLNRLKFKKMHGDKKRSRKGGGPV</sequence>
<gene>
    <name evidence="2" type="ORF">M7I_2648</name>
</gene>
<dbReference type="AlphaFoldDB" id="H0EJC3"/>
<dbReference type="HOGENOM" id="CLU_3087407_0_0_1"/>
<dbReference type="EMBL" id="AGUE01000055">
    <property type="protein sequence ID" value="EHL01316.1"/>
    <property type="molecule type" value="Genomic_DNA"/>
</dbReference>
<reference evidence="2 3" key="1">
    <citation type="journal article" date="2012" name="Eukaryot. Cell">
        <title>Genome sequence of the fungus Glarea lozoyensis: the first genome sequence of a species from the Helotiaceae family.</title>
        <authorList>
            <person name="Youssar L."/>
            <person name="Gruening B.A."/>
            <person name="Erxleben A."/>
            <person name="Guenther S."/>
            <person name="Huettel W."/>
        </authorList>
    </citation>
    <scope>NUCLEOTIDE SEQUENCE [LARGE SCALE GENOMIC DNA]</scope>
    <source>
        <strain evidence="3">ATCC 74030 / MF5533</strain>
    </source>
</reference>
<evidence type="ECO:0000256" key="1">
    <source>
        <dbReference type="SAM" id="MobiDB-lite"/>
    </source>
</evidence>
<evidence type="ECO:0000313" key="3">
    <source>
        <dbReference type="Proteomes" id="UP000005446"/>
    </source>
</evidence>
<feature type="region of interest" description="Disordered" evidence="1">
    <location>
        <begin position="1"/>
        <end position="52"/>
    </location>
</feature>
<feature type="compositionally biased region" description="Basic residues" evidence="1">
    <location>
        <begin position="33"/>
        <end position="52"/>
    </location>
</feature>
<evidence type="ECO:0008006" key="4">
    <source>
        <dbReference type="Google" id="ProtNLM"/>
    </source>
</evidence>
<organism evidence="2 3">
    <name type="scientific">Glarea lozoyensis (strain ATCC 74030 / MF5533)</name>
    <dbReference type="NCBI Taxonomy" id="1104152"/>
    <lineage>
        <taxon>Eukaryota</taxon>
        <taxon>Fungi</taxon>
        <taxon>Dikarya</taxon>
        <taxon>Ascomycota</taxon>
        <taxon>Pezizomycotina</taxon>
        <taxon>Leotiomycetes</taxon>
        <taxon>Helotiales</taxon>
        <taxon>Helotiaceae</taxon>
        <taxon>Glarea</taxon>
    </lineage>
</organism>
<protein>
    <recommendedName>
        <fullName evidence="4">Prokaryotic-type class I peptide chain release factors domain-containing protein</fullName>
    </recommendedName>
</protein>
<evidence type="ECO:0000313" key="2">
    <source>
        <dbReference type="EMBL" id="EHL01316.1"/>
    </source>
</evidence>
<dbReference type="InParanoid" id="H0EJC3"/>
<dbReference type="Proteomes" id="UP000005446">
    <property type="component" value="Unassembled WGS sequence"/>
</dbReference>
<proteinExistence type="predicted"/>
<accession>H0EJC3</accession>